<evidence type="ECO:0000313" key="8">
    <source>
        <dbReference type="EMBL" id="CAB5034328.1"/>
    </source>
</evidence>
<dbReference type="InterPro" id="IPR050446">
    <property type="entry name" value="FAD-oxidoreductase/Apoptosis"/>
</dbReference>
<dbReference type="EMBL" id="CAFBPU010000026">
    <property type="protein sequence ID" value="CAB5034328.1"/>
    <property type="molecule type" value="Genomic_DNA"/>
</dbReference>
<feature type="domain" description="FAD/NAD(P)-binding" evidence="5">
    <location>
        <begin position="12"/>
        <end position="308"/>
    </location>
</feature>
<dbReference type="Gene3D" id="3.30.390.30">
    <property type="match status" value="1"/>
</dbReference>
<evidence type="ECO:0000256" key="4">
    <source>
        <dbReference type="ARBA" id="ARBA00023002"/>
    </source>
</evidence>
<evidence type="ECO:0000256" key="2">
    <source>
        <dbReference type="ARBA" id="ARBA00022630"/>
    </source>
</evidence>
<protein>
    <submittedName>
        <fullName evidence="7">Unannotated protein</fullName>
    </submittedName>
</protein>
<evidence type="ECO:0000313" key="7">
    <source>
        <dbReference type="EMBL" id="CAB4954118.1"/>
    </source>
</evidence>
<gene>
    <name evidence="7" type="ORF">UFOPK3752_01850</name>
    <name evidence="8" type="ORF">UFOPK4150_01336</name>
</gene>
<evidence type="ECO:0000259" key="6">
    <source>
        <dbReference type="Pfam" id="PF14759"/>
    </source>
</evidence>
<dbReference type="InterPro" id="IPR016156">
    <property type="entry name" value="FAD/NAD-linked_Rdtase_dimer_sf"/>
</dbReference>
<keyword evidence="3" id="KW-0274">FAD</keyword>
<dbReference type="AlphaFoldDB" id="A0A6J7KD71"/>
<dbReference type="SUPFAM" id="SSF51905">
    <property type="entry name" value="FAD/NAD(P)-binding domain"/>
    <property type="match status" value="2"/>
</dbReference>
<comment type="cofactor">
    <cofactor evidence="1">
        <name>FAD</name>
        <dbReference type="ChEBI" id="CHEBI:57692"/>
    </cofactor>
</comment>
<dbReference type="InterPro" id="IPR023753">
    <property type="entry name" value="FAD/NAD-binding_dom"/>
</dbReference>
<feature type="domain" description="Reductase C-terminal" evidence="6">
    <location>
        <begin position="328"/>
        <end position="399"/>
    </location>
</feature>
<sequence length="413" mass="44316">MSTGREVMNPSRIVVVGASLAGLRAVETARREGFTGSLVLVGGEDFLPYDRPPLSKELIDGSGSTSVPYLPGVHDLSDRLSVDLRLGTWATAVVPDDRRIELGNGESLEYDALVVATGASARTLPGTDHLRGVHTLRTANDTHVIREALDSGARTVVIGAGFIGSEVASAARKRGLEVTIVEALPTPLVRAVGHTAGAALSALHTRFGTDLRVNASVARVEGTDHVTGVRMSDGEVIPADLVIVGIGATPSTQWLQSSGLLLDDGLVTDEFLRAAPRIWAAGDVARWSSPDFGRMLRLEHWSNAGDQGAHAMRNVLSDTPTSYRHIPYFWSEWYGNWIQFAGLPAGEPLVVAGGWDEPAFTALYRDDDRLIGVLTLNRRGDIMKYRAKIAARTSWDDALAFAATRKPTDLPTP</sequence>
<dbReference type="GO" id="GO:0016651">
    <property type="term" value="F:oxidoreductase activity, acting on NAD(P)H"/>
    <property type="evidence" value="ECO:0007669"/>
    <property type="project" value="TreeGrafter"/>
</dbReference>
<proteinExistence type="predicted"/>
<dbReference type="PRINTS" id="PR00411">
    <property type="entry name" value="PNDRDTASEI"/>
</dbReference>
<evidence type="ECO:0000256" key="1">
    <source>
        <dbReference type="ARBA" id="ARBA00001974"/>
    </source>
</evidence>
<dbReference type="Pfam" id="PF14759">
    <property type="entry name" value="Reductase_C"/>
    <property type="match status" value="1"/>
</dbReference>
<dbReference type="InterPro" id="IPR036188">
    <property type="entry name" value="FAD/NAD-bd_sf"/>
</dbReference>
<dbReference type="Gene3D" id="3.50.50.60">
    <property type="entry name" value="FAD/NAD(P)-binding domain"/>
    <property type="match status" value="2"/>
</dbReference>
<dbReference type="GO" id="GO:0005737">
    <property type="term" value="C:cytoplasm"/>
    <property type="evidence" value="ECO:0007669"/>
    <property type="project" value="TreeGrafter"/>
</dbReference>
<dbReference type="PANTHER" id="PTHR43557">
    <property type="entry name" value="APOPTOSIS-INDUCING FACTOR 1"/>
    <property type="match status" value="1"/>
</dbReference>
<keyword evidence="4" id="KW-0560">Oxidoreductase</keyword>
<dbReference type="EMBL" id="CAFBND010000097">
    <property type="protein sequence ID" value="CAB4954118.1"/>
    <property type="molecule type" value="Genomic_DNA"/>
</dbReference>
<dbReference type="InterPro" id="IPR028202">
    <property type="entry name" value="Reductase_C"/>
</dbReference>
<dbReference type="PRINTS" id="PR00368">
    <property type="entry name" value="FADPNR"/>
</dbReference>
<keyword evidence="2" id="KW-0285">Flavoprotein</keyword>
<organism evidence="7">
    <name type="scientific">freshwater metagenome</name>
    <dbReference type="NCBI Taxonomy" id="449393"/>
    <lineage>
        <taxon>unclassified sequences</taxon>
        <taxon>metagenomes</taxon>
        <taxon>ecological metagenomes</taxon>
    </lineage>
</organism>
<dbReference type="PANTHER" id="PTHR43557:SF2">
    <property type="entry name" value="RIESKE DOMAIN-CONTAINING PROTEIN-RELATED"/>
    <property type="match status" value="1"/>
</dbReference>
<dbReference type="SUPFAM" id="SSF55424">
    <property type="entry name" value="FAD/NAD-linked reductases, dimerisation (C-terminal) domain"/>
    <property type="match status" value="1"/>
</dbReference>
<accession>A0A6J7KD71</accession>
<evidence type="ECO:0000256" key="3">
    <source>
        <dbReference type="ARBA" id="ARBA00022827"/>
    </source>
</evidence>
<reference evidence="7" key="1">
    <citation type="submission" date="2020-05" db="EMBL/GenBank/DDBJ databases">
        <authorList>
            <person name="Chiriac C."/>
            <person name="Salcher M."/>
            <person name="Ghai R."/>
            <person name="Kavagutti S V."/>
        </authorList>
    </citation>
    <scope>NUCLEOTIDE SEQUENCE</scope>
</reference>
<evidence type="ECO:0000259" key="5">
    <source>
        <dbReference type="Pfam" id="PF07992"/>
    </source>
</evidence>
<name>A0A6J7KD71_9ZZZZ</name>
<dbReference type="Pfam" id="PF07992">
    <property type="entry name" value="Pyr_redox_2"/>
    <property type="match status" value="1"/>
</dbReference>